<evidence type="ECO:0000256" key="10">
    <source>
        <dbReference type="ARBA" id="ARBA00030399"/>
    </source>
</evidence>
<keyword evidence="16" id="KW-1185">Reference proteome</keyword>
<dbReference type="InterPro" id="IPR049560">
    <property type="entry name" value="MeTrfase_RsmB-F_NOP2_cat"/>
</dbReference>
<organism evidence="15 16">
    <name type="scientific">Dialister hominis</name>
    <dbReference type="NCBI Taxonomy" id="2582419"/>
    <lineage>
        <taxon>Bacteria</taxon>
        <taxon>Bacillati</taxon>
        <taxon>Bacillota</taxon>
        <taxon>Negativicutes</taxon>
        <taxon>Veillonellales</taxon>
        <taxon>Veillonellaceae</taxon>
        <taxon>Dialister</taxon>
    </lineage>
</organism>
<evidence type="ECO:0000256" key="13">
    <source>
        <dbReference type="PROSITE-ProRule" id="PRU01023"/>
    </source>
</evidence>
<evidence type="ECO:0000256" key="11">
    <source>
        <dbReference type="ARBA" id="ARBA00031088"/>
    </source>
</evidence>
<evidence type="ECO:0000256" key="12">
    <source>
        <dbReference type="ARBA" id="ARBA00047283"/>
    </source>
</evidence>
<comment type="similarity">
    <text evidence="13">Belongs to the class I-like SAM-binding methyltransferase superfamily. RsmB/NOP family.</text>
</comment>
<dbReference type="GO" id="GO:0003723">
    <property type="term" value="F:RNA binding"/>
    <property type="evidence" value="ECO:0007669"/>
    <property type="project" value="UniProtKB-UniRule"/>
</dbReference>
<dbReference type="SUPFAM" id="SSF53335">
    <property type="entry name" value="S-adenosyl-L-methionine-dependent methyltransferases"/>
    <property type="match status" value="1"/>
</dbReference>
<dbReference type="InterPro" id="IPR054728">
    <property type="entry name" value="RsmB-like_ferredoxin"/>
</dbReference>
<dbReference type="Gene3D" id="1.10.940.10">
    <property type="entry name" value="NusB-like"/>
    <property type="match status" value="1"/>
</dbReference>
<dbReference type="Pfam" id="PF22458">
    <property type="entry name" value="RsmF-B_ferredox"/>
    <property type="match status" value="1"/>
</dbReference>
<evidence type="ECO:0000256" key="6">
    <source>
        <dbReference type="ARBA" id="ARBA00022603"/>
    </source>
</evidence>
<evidence type="ECO:0000313" key="16">
    <source>
        <dbReference type="Proteomes" id="UP000320585"/>
    </source>
</evidence>
<reference evidence="16" key="1">
    <citation type="submission" date="2019-05" db="EMBL/GenBank/DDBJ databases">
        <title>Complete genome sequencing of Dialister sp. strain 5BBH33.</title>
        <authorList>
            <person name="Sakamoto M."/>
            <person name="Murakami T."/>
            <person name="Mori H."/>
        </authorList>
    </citation>
    <scope>NUCLEOTIDE SEQUENCE [LARGE SCALE GENOMIC DNA]</scope>
    <source>
        <strain evidence="16">5BBH33</strain>
    </source>
</reference>
<evidence type="ECO:0000256" key="1">
    <source>
        <dbReference type="ARBA" id="ARBA00002724"/>
    </source>
</evidence>
<dbReference type="PANTHER" id="PTHR22807:SF53">
    <property type="entry name" value="RIBOSOMAL RNA SMALL SUBUNIT METHYLTRANSFERASE B-RELATED"/>
    <property type="match status" value="1"/>
</dbReference>
<dbReference type="NCBIfam" id="NF011494">
    <property type="entry name" value="PRK14902.1"/>
    <property type="match status" value="1"/>
</dbReference>
<dbReference type="GO" id="GO:0005737">
    <property type="term" value="C:cytoplasm"/>
    <property type="evidence" value="ECO:0007669"/>
    <property type="project" value="UniProtKB-SubCell"/>
</dbReference>
<keyword evidence="9 13" id="KW-0694">RNA-binding</keyword>
<dbReference type="GO" id="GO:0008649">
    <property type="term" value="F:rRNA methyltransferase activity"/>
    <property type="evidence" value="ECO:0007669"/>
    <property type="project" value="InterPro"/>
</dbReference>
<keyword evidence="8 13" id="KW-0949">S-adenosyl-L-methionine</keyword>
<dbReference type="Pfam" id="PF01189">
    <property type="entry name" value="Methyltr_RsmB-F"/>
    <property type="match status" value="1"/>
</dbReference>
<gene>
    <name evidence="15" type="ORF">Dia5BBH33_09170</name>
</gene>
<proteinExistence type="inferred from homology"/>
<dbReference type="PANTHER" id="PTHR22807">
    <property type="entry name" value="NOP2 YEAST -RELATED NOL1/NOP2/FMU SUN DOMAIN-CONTAINING"/>
    <property type="match status" value="1"/>
</dbReference>
<dbReference type="Proteomes" id="UP000320585">
    <property type="component" value="Chromosome"/>
</dbReference>
<evidence type="ECO:0000313" key="15">
    <source>
        <dbReference type="EMBL" id="BBK24982.1"/>
    </source>
</evidence>
<keyword evidence="6 13" id="KW-0489">Methyltransferase</keyword>
<evidence type="ECO:0000256" key="5">
    <source>
        <dbReference type="ARBA" id="ARBA00022552"/>
    </source>
</evidence>
<feature type="active site" description="Nucleophile" evidence="13">
    <location>
        <position position="392"/>
    </location>
</feature>
<evidence type="ECO:0000256" key="4">
    <source>
        <dbReference type="ARBA" id="ARBA00022490"/>
    </source>
</evidence>
<keyword evidence="7 13" id="KW-0808">Transferase</keyword>
<feature type="binding site" evidence="13">
    <location>
        <position position="294"/>
    </location>
    <ligand>
        <name>S-adenosyl-L-methionine</name>
        <dbReference type="ChEBI" id="CHEBI:59789"/>
    </ligand>
</feature>
<evidence type="ECO:0000256" key="3">
    <source>
        <dbReference type="ARBA" id="ARBA00012140"/>
    </source>
</evidence>
<dbReference type="NCBIfam" id="TIGR00563">
    <property type="entry name" value="rsmB"/>
    <property type="match status" value="1"/>
</dbReference>
<name>A0A8E4GXY6_9FIRM</name>
<dbReference type="SUPFAM" id="SSF48013">
    <property type="entry name" value="NusB-like"/>
    <property type="match status" value="1"/>
</dbReference>
<dbReference type="Gene3D" id="3.30.70.1170">
    <property type="entry name" value="Sun protein, domain 3"/>
    <property type="match status" value="1"/>
</dbReference>
<dbReference type="InterPro" id="IPR006027">
    <property type="entry name" value="NusB_RsmB_TIM44"/>
</dbReference>
<protein>
    <recommendedName>
        <fullName evidence="3">16S rRNA (cytosine(967)-C(5))-methyltransferase</fullName>
        <ecNumber evidence="3">2.1.1.176</ecNumber>
    </recommendedName>
    <alternativeName>
        <fullName evidence="10">16S rRNA m5C967 methyltransferase</fullName>
    </alternativeName>
    <alternativeName>
        <fullName evidence="11">rRNA (cytosine-C(5)-)-methyltransferase RsmB</fullName>
    </alternativeName>
</protein>
<keyword evidence="4" id="KW-0963">Cytoplasm</keyword>
<evidence type="ECO:0000256" key="7">
    <source>
        <dbReference type="ARBA" id="ARBA00022679"/>
    </source>
</evidence>
<dbReference type="EC" id="2.1.1.176" evidence="3"/>
<accession>A0A8E4GXY6</accession>
<dbReference type="OrthoDB" id="9810297at2"/>
<dbReference type="InterPro" id="IPR001678">
    <property type="entry name" value="MeTrfase_RsmB-F_NOP2_dom"/>
</dbReference>
<evidence type="ECO:0000259" key="14">
    <source>
        <dbReference type="PROSITE" id="PS51686"/>
    </source>
</evidence>
<feature type="binding site" evidence="13">
    <location>
        <position position="321"/>
    </location>
    <ligand>
        <name>S-adenosyl-L-methionine</name>
        <dbReference type="ChEBI" id="CHEBI:59789"/>
    </ligand>
</feature>
<dbReference type="AlphaFoldDB" id="A0A8E4GXY6"/>
<dbReference type="GO" id="GO:0006355">
    <property type="term" value="P:regulation of DNA-templated transcription"/>
    <property type="evidence" value="ECO:0007669"/>
    <property type="project" value="InterPro"/>
</dbReference>
<dbReference type="Pfam" id="PF01029">
    <property type="entry name" value="NusB"/>
    <property type="match status" value="1"/>
</dbReference>
<dbReference type="Gene3D" id="3.40.50.150">
    <property type="entry name" value="Vaccinia Virus protein VP39"/>
    <property type="match status" value="1"/>
</dbReference>
<dbReference type="KEGG" id="dho:Dia5BBH33_09170"/>
<dbReference type="InterPro" id="IPR035926">
    <property type="entry name" value="NusB-like_sf"/>
</dbReference>
<feature type="binding site" evidence="13">
    <location>
        <begin position="270"/>
        <end position="276"/>
    </location>
    <ligand>
        <name>S-adenosyl-L-methionine</name>
        <dbReference type="ChEBI" id="CHEBI:59789"/>
    </ligand>
</feature>
<dbReference type="InterPro" id="IPR011023">
    <property type="entry name" value="Nop2p"/>
</dbReference>
<dbReference type="NCBIfam" id="TIGR00446">
    <property type="entry name" value="nop2p"/>
    <property type="match status" value="1"/>
</dbReference>
<evidence type="ECO:0000256" key="8">
    <source>
        <dbReference type="ARBA" id="ARBA00022691"/>
    </source>
</evidence>
<comment type="function">
    <text evidence="1">Specifically methylates the cytosine at position 967 (m5C967) of 16S rRNA.</text>
</comment>
<feature type="domain" description="SAM-dependent MTase RsmB/NOP-type" evidence="14">
    <location>
        <begin position="180"/>
        <end position="451"/>
    </location>
</feature>
<dbReference type="InterPro" id="IPR004573">
    <property type="entry name" value="rRNA_ssu_MeTfrase_B"/>
</dbReference>
<evidence type="ECO:0000256" key="9">
    <source>
        <dbReference type="ARBA" id="ARBA00022884"/>
    </source>
</evidence>
<dbReference type="InterPro" id="IPR029063">
    <property type="entry name" value="SAM-dependent_MTases_sf"/>
</dbReference>
<dbReference type="PRINTS" id="PR02008">
    <property type="entry name" value="RCMTFAMILY"/>
</dbReference>
<dbReference type="GeneID" id="92716130"/>
<sequence length="451" mass="51244">MNHLNTNAQAPSARALAYQALYDILEKGAYSNLRLQTALKKNHLKGPEAHLLTELVYGTLRKYNYLVWIISRLSSHPVKKIHPAVRILLCIGLYQLIYLSRIPESAAVNETVKIAKKITHPGNVRFINGVLRNFLRKKEQFELPKRESNPLLYDELFYNMPGWLVQKWQKELGPEKTDLILKAFNEVPDTSIRVNTLRTDTQSVLKLLSEKGVEAQQSDFYSPAIILKHGADQFFAEILNKGYASVQSVSSMIPPVVLSPEPGERVLDMCAAPGSKTTEMAELMNNEGHIDAWDLYDHRVQLIKESAHKLGIKIIHAEVQDSTVLNDSCNEEYDKVLLDAPCSGLGVLGHKLEIRWNRKEADIKEFPILQKKLISTAAHYVKHGGVLVYSTCTLNKQENESVVKWFIDNFTDFELEGFQLPNGKEYENGMATLWPDECHSDGFFIAKMKRR</sequence>
<dbReference type="RefSeq" id="WP_108849745.1">
    <property type="nucleotide sequence ID" value="NZ_AP019697.1"/>
</dbReference>
<comment type="catalytic activity">
    <reaction evidence="12">
        <text>cytidine(967) in 16S rRNA + S-adenosyl-L-methionine = 5-methylcytidine(967) in 16S rRNA + S-adenosyl-L-homocysteine + H(+)</text>
        <dbReference type="Rhea" id="RHEA:42748"/>
        <dbReference type="Rhea" id="RHEA-COMP:10219"/>
        <dbReference type="Rhea" id="RHEA-COMP:10220"/>
        <dbReference type="ChEBI" id="CHEBI:15378"/>
        <dbReference type="ChEBI" id="CHEBI:57856"/>
        <dbReference type="ChEBI" id="CHEBI:59789"/>
        <dbReference type="ChEBI" id="CHEBI:74483"/>
        <dbReference type="ChEBI" id="CHEBI:82748"/>
        <dbReference type="EC" id="2.1.1.176"/>
    </reaction>
</comment>
<feature type="binding site" evidence="13">
    <location>
        <position position="339"/>
    </location>
    <ligand>
        <name>S-adenosyl-L-methionine</name>
        <dbReference type="ChEBI" id="CHEBI:59789"/>
    </ligand>
</feature>
<dbReference type="FunFam" id="3.40.50.150:FF:000022">
    <property type="entry name" value="Ribosomal RNA small subunit methyltransferase B"/>
    <property type="match status" value="1"/>
</dbReference>
<keyword evidence="5" id="KW-0698">rRNA processing</keyword>
<dbReference type="EMBL" id="AP019697">
    <property type="protein sequence ID" value="BBK24982.1"/>
    <property type="molecule type" value="Genomic_DNA"/>
</dbReference>
<dbReference type="PROSITE" id="PS51686">
    <property type="entry name" value="SAM_MT_RSMB_NOP"/>
    <property type="match status" value="1"/>
</dbReference>
<dbReference type="InterPro" id="IPR023267">
    <property type="entry name" value="RCMT"/>
</dbReference>
<comment type="subcellular location">
    <subcellularLocation>
        <location evidence="2">Cytoplasm</location>
    </subcellularLocation>
</comment>
<evidence type="ECO:0000256" key="2">
    <source>
        <dbReference type="ARBA" id="ARBA00004496"/>
    </source>
</evidence>